<dbReference type="InterPro" id="IPR021718">
    <property type="entry name" value="CPSF73-100_C"/>
</dbReference>
<dbReference type="Gene3D" id="3.60.15.10">
    <property type="entry name" value="Ribonuclease Z/Hydroxyacylglutathione hydrolase-like"/>
    <property type="match status" value="1"/>
</dbReference>
<evidence type="ECO:0000259" key="7">
    <source>
        <dbReference type="SMART" id="SM01027"/>
    </source>
</evidence>
<dbReference type="Gene3D" id="3.40.50.10890">
    <property type="match status" value="1"/>
</dbReference>
<protein>
    <submittedName>
        <fullName evidence="8">Cleavage and polyadenylation specificity factor subunit 3</fullName>
    </submittedName>
</protein>
<dbReference type="RefSeq" id="XP_067717251.1">
    <property type="nucleotide sequence ID" value="XM_067861150.1"/>
</dbReference>
<keyword evidence="4" id="KW-0378">Hydrolase</keyword>
<dbReference type="InterPro" id="IPR022712">
    <property type="entry name" value="Beta_Casp"/>
</dbReference>
<organism evidence="8 9">
    <name type="scientific">Babesia caballi</name>
    <dbReference type="NCBI Taxonomy" id="5871"/>
    <lineage>
        <taxon>Eukaryota</taxon>
        <taxon>Sar</taxon>
        <taxon>Alveolata</taxon>
        <taxon>Apicomplexa</taxon>
        <taxon>Aconoidasida</taxon>
        <taxon>Piroplasmida</taxon>
        <taxon>Babesiidae</taxon>
        <taxon>Babesia</taxon>
    </lineage>
</organism>
<evidence type="ECO:0000256" key="2">
    <source>
        <dbReference type="ARBA" id="ARBA00022664"/>
    </source>
</evidence>
<dbReference type="Pfam" id="PF10996">
    <property type="entry name" value="Beta-Casp"/>
    <property type="match status" value="1"/>
</dbReference>
<dbReference type="InterPro" id="IPR050698">
    <property type="entry name" value="MBL"/>
</dbReference>
<dbReference type="GeneID" id="94196663"/>
<dbReference type="InterPro" id="IPR001279">
    <property type="entry name" value="Metallo-B-lactamas"/>
</dbReference>
<dbReference type="Pfam" id="PF00753">
    <property type="entry name" value="Lactamase_B"/>
    <property type="match status" value="1"/>
</dbReference>
<dbReference type="GO" id="GO:0003723">
    <property type="term" value="F:RNA binding"/>
    <property type="evidence" value="ECO:0007669"/>
    <property type="project" value="TreeGrafter"/>
</dbReference>
<gene>
    <name evidence="8" type="ORF">BcabD6B2_46170</name>
</gene>
<dbReference type="GO" id="GO:0004534">
    <property type="term" value="F:5'-3' RNA exonuclease activity"/>
    <property type="evidence" value="ECO:0007669"/>
    <property type="project" value="TreeGrafter"/>
</dbReference>
<comment type="subcellular location">
    <subcellularLocation>
        <location evidence="1">Nucleus</location>
    </subcellularLocation>
</comment>
<dbReference type="InterPro" id="IPR036866">
    <property type="entry name" value="RibonucZ/Hydroxyglut_hydro"/>
</dbReference>
<evidence type="ECO:0000259" key="6">
    <source>
        <dbReference type="SMART" id="SM00849"/>
    </source>
</evidence>
<keyword evidence="9" id="KW-1185">Reference proteome</keyword>
<dbReference type="PANTHER" id="PTHR11203">
    <property type="entry name" value="CLEAVAGE AND POLYADENYLATION SPECIFICITY FACTOR FAMILY MEMBER"/>
    <property type="match status" value="1"/>
</dbReference>
<dbReference type="PANTHER" id="PTHR11203:SF11">
    <property type="entry name" value="CLEAVAGE AND POLYADENYLATION SPECIFICITY FACTOR SUBUNIT 3"/>
    <property type="match status" value="1"/>
</dbReference>
<reference evidence="8 9" key="1">
    <citation type="submission" date="2021-06" db="EMBL/GenBank/DDBJ databases">
        <title>Genome sequence of Babesia caballi.</title>
        <authorList>
            <person name="Yamagishi J."/>
            <person name="Kidaka T."/>
            <person name="Ochi A."/>
        </authorList>
    </citation>
    <scope>NUCLEOTIDE SEQUENCE [LARGE SCALE GENOMIC DNA]</scope>
    <source>
        <strain evidence="8">USDA-D6B2</strain>
    </source>
</reference>
<feature type="domain" description="Beta-Casp" evidence="7">
    <location>
        <begin position="281"/>
        <end position="407"/>
    </location>
</feature>
<evidence type="ECO:0000256" key="3">
    <source>
        <dbReference type="ARBA" id="ARBA00022722"/>
    </source>
</evidence>
<evidence type="ECO:0000313" key="8">
    <source>
        <dbReference type="EMBL" id="GIX65182.1"/>
    </source>
</evidence>
<dbReference type="Proteomes" id="UP001497744">
    <property type="component" value="Unassembled WGS sequence"/>
</dbReference>
<proteinExistence type="predicted"/>
<accession>A0AAV4LY72</accession>
<name>A0AAV4LY72_BABCB</name>
<dbReference type="SMART" id="SM01027">
    <property type="entry name" value="Beta-Casp"/>
    <property type="match status" value="1"/>
</dbReference>
<evidence type="ECO:0000256" key="4">
    <source>
        <dbReference type="ARBA" id="ARBA00022801"/>
    </source>
</evidence>
<evidence type="ECO:0000256" key="1">
    <source>
        <dbReference type="ARBA" id="ARBA00004123"/>
    </source>
</evidence>
<dbReference type="Pfam" id="PF07521">
    <property type="entry name" value="RMMBL"/>
    <property type="match status" value="1"/>
</dbReference>
<sequence length="1012" mass="108946">MEASVSDSPQAVDVSQPTNITVLGAGCEVGRSCVFAERGSQNVLFDCGLHPALSGVGALPVFEAIDLAKVKVCLITHFHLDHCGAVPYLLSRTAFKGRILMTYATKAICHLLWTDYARMEQLQTVKSIFDRAGQTGEQGGSEQKEGLMDELICGSGLYTFEDVEYALEKIETIDFHEEKEIDGIKIACYRAGHVLGACMFMVEMEGVRMLYTGDYSTELDRHVPCAELPPINAHVLICESTYGIRVHEERLQRERRFLRVVIDVVTRGGKCLLPVFALGRAQEILLILDEYWEANSNLQSVPIFYISPLAQKSLRVYETFVGLCGEYVKECVYNGFNPFNFKFVKYARSLSDVMPYVHADGPCVVMTSPGMLQGGPSLQIFEKIASDSRNGVVITGYTVKGTLADELRRDPEVVDVGHKSVKRKCTVEQISFSAHADYNQTKEFIRKLSVPNVILVHGERNEMARMREKLTEEIQELSVFMPEVLQMVTLSFPPDTTINAMGNLAVDLQVAAVKGADAVGGGVSSVVVDDSGGTVMYADDVENCASIELSYVEQEITIEFKGTLKQLKAAVKAVYDDVKAVSGTTLTVAELVTVVVSGGRLTLRWTASPVADLIADSVNMLAIQLIANPEACAEEAQLSERIQDESVFFAVAEKQLSTRFGAPVELGVKEEKADADKRLRFLIQNPLEENAPVVSMDVNLSKCEHLVLGHLHAGRAHGLAEVAADLEVQHVGEVADGGAGQDGHALAEGLAAVLVVAEALEAFDGVDADDAGGPGGLVQRASDAGGAEPVEHEVADGLGGHVAGDFAVQGADGVVLLRGVPLGHGGPLGHEVVEDPELDLLHEPRVVAGGVVPDGRIALHRDDNGAAGGGGTFSLVLPETSMMCMSTSAWRRSSRNLLPMPRPSLAPGMRPATSSSFTGTLRTPFLQLPKDGAHFTLYFTQGQSVVKKATPWLGSMVVKGCAAVLALGFTQTALKNVDFPEEGLPTQPITKSRAIAWALPMRFGGAFDYVSV</sequence>
<dbReference type="GO" id="GO:0006398">
    <property type="term" value="P:mRNA 3'-end processing by stem-loop binding and cleavage"/>
    <property type="evidence" value="ECO:0007669"/>
    <property type="project" value="TreeGrafter"/>
</dbReference>
<keyword evidence="5" id="KW-0539">Nucleus</keyword>
<dbReference type="InterPro" id="IPR011108">
    <property type="entry name" value="RMMBL"/>
</dbReference>
<evidence type="ECO:0000313" key="9">
    <source>
        <dbReference type="Proteomes" id="UP001497744"/>
    </source>
</evidence>
<dbReference type="Pfam" id="PF11718">
    <property type="entry name" value="CPSF73-100_C"/>
    <property type="match status" value="1"/>
</dbReference>
<feature type="domain" description="Metallo-beta-lactamase" evidence="6">
    <location>
        <begin position="30"/>
        <end position="269"/>
    </location>
</feature>
<dbReference type="EMBL" id="BPLF01000004">
    <property type="protein sequence ID" value="GIX65182.1"/>
    <property type="molecule type" value="Genomic_DNA"/>
</dbReference>
<dbReference type="SMART" id="SM00849">
    <property type="entry name" value="Lactamase_B"/>
    <property type="match status" value="1"/>
</dbReference>
<evidence type="ECO:0000256" key="5">
    <source>
        <dbReference type="ARBA" id="ARBA00023242"/>
    </source>
</evidence>
<keyword evidence="2" id="KW-0507">mRNA processing</keyword>
<dbReference type="AlphaFoldDB" id="A0AAV4LY72"/>
<dbReference type="SUPFAM" id="SSF56281">
    <property type="entry name" value="Metallo-hydrolase/oxidoreductase"/>
    <property type="match status" value="1"/>
</dbReference>
<dbReference type="GO" id="GO:0005847">
    <property type="term" value="C:mRNA cleavage and polyadenylation specificity factor complex"/>
    <property type="evidence" value="ECO:0007669"/>
    <property type="project" value="TreeGrafter"/>
</dbReference>
<comment type="caution">
    <text evidence="8">The sequence shown here is derived from an EMBL/GenBank/DDBJ whole genome shotgun (WGS) entry which is preliminary data.</text>
</comment>
<keyword evidence="3" id="KW-0540">Nuclease</keyword>
<dbReference type="GO" id="GO:0004521">
    <property type="term" value="F:RNA endonuclease activity"/>
    <property type="evidence" value="ECO:0007669"/>
    <property type="project" value="TreeGrafter"/>
</dbReference>